<dbReference type="GO" id="GO:0035925">
    <property type="term" value="F:mRNA 3'-UTR AU-rich region binding"/>
    <property type="evidence" value="ECO:0007669"/>
    <property type="project" value="TreeGrafter"/>
</dbReference>
<organism evidence="4 5">
    <name type="scientific">Schizosaccharomyces osmophilus</name>
    <dbReference type="NCBI Taxonomy" id="2545709"/>
    <lineage>
        <taxon>Eukaryota</taxon>
        <taxon>Fungi</taxon>
        <taxon>Dikarya</taxon>
        <taxon>Ascomycota</taxon>
        <taxon>Taphrinomycotina</taxon>
        <taxon>Schizosaccharomycetes</taxon>
        <taxon>Schizosaccharomycetales</taxon>
        <taxon>Schizosaccharomycetaceae</taxon>
        <taxon>Schizosaccharomyces</taxon>
    </lineage>
</organism>
<evidence type="ECO:0000259" key="3">
    <source>
        <dbReference type="SMART" id="SM00829"/>
    </source>
</evidence>
<feature type="domain" description="Enoyl reductase (ER)" evidence="3">
    <location>
        <begin position="12"/>
        <end position="320"/>
    </location>
</feature>
<name>A0AAF0AXA9_9SCHI</name>
<keyword evidence="1" id="KW-0521">NADP</keyword>
<dbReference type="SUPFAM" id="SSF50129">
    <property type="entry name" value="GroES-like"/>
    <property type="match status" value="1"/>
</dbReference>
<dbReference type="GeneID" id="80876466"/>
<dbReference type="CDD" id="cd05286">
    <property type="entry name" value="QOR2"/>
    <property type="match status" value="1"/>
</dbReference>
<dbReference type="AlphaFoldDB" id="A0AAF0AXA9"/>
<dbReference type="InterPro" id="IPR011032">
    <property type="entry name" value="GroES-like_sf"/>
</dbReference>
<sequence>MSNYLVEFSKYGPSSVLQYVKREIPKVDGDMLLVKDAYAGINYIDTYCRTGLYPVPLPSVPGKEGSGIVTEVGPTCSKNFKVGDRVVYLTMSGSYGQYNLVPPVLAAKVPEGISLKVAAASLLQGITVLALIEQAYPVQSGDYVIVHAAAGGVGLLLCQMLKRRGVHVIATASSPEKRSLALQNGAEFSCSYQEVVDLSLQITGGKGAHASFDSVGKDTMKASISSLRNGGTFVTFGNASGIIESVPFNLITSKCIKVVRPTLFGYLDSGETFDRYTSKLWDEIIKHKLNIAIHHTWKLEEAKEAHDKFQSRATTGKLLLSCNEDLTDA</sequence>
<accession>A0AAF0AXA9</accession>
<dbReference type="EMBL" id="CP115612">
    <property type="protein sequence ID" value="WBW74612.1"/>
    <property type="molecule type" value="Genomic_DNA"/>
</dbReference>
<dbReference type="Gene3D" id="3.40.50.720">
    <property type="entry name" value="NAD(P)-binding Rossmann-like Domain"/>
    <property type="match status" value="1"/>
</dbReference>
<proteinExistence type="predicted"/>
<dbReference type="PANTHER" id="PTHR48106:SF13">
    <property type="entry name" value="QUINONE OXIDOREDUCTASE-RELATED"/>
    <property type="match status" value="1"/>
</dbReference>
<dbReference type="InterPro" id="IPR013154">
    <property type="entry name" value="ADH-like_N"/>
</dbReference>
<dbReference type="InterPro" id="IPR036291">
    <property type="entry name" value="NAD(P)-bd_dom_sf"/>
</dbReference>
<dbReference type="InterPro" id="IPR047618">
    <property type="entry name" value="QOR-like"/>
</dbReference>
<dbReference type="GO" id="GO:0005829">
    <property type="term" value="C:cytosol"/>
    <property type="evidence" value="ECO:0007669"/>
    <property type="project" value="TreeGrafter"/>
</dbReference>
<evidence type="ECO:0000256" key="2">
    <source>
        <dbReference type="ARBA" id="ARBA00023002"/>
    </source>
</evidence>
<dbReference type="SMART" id="SM00829">
    <property type="entry name" value="PKS_ER"/>
    <property type="match status" value="1"/>
</dbReference>
<dbReference type="Gene3D" id="3.90.180.10">
    <property type="entry name" value="Medium-chain alcohol dehydrogenases, catalytic domain"/>
    <property type="match status" value="1"/>
</dbReference>
<dbReference type="RefSeq" id="XP_056038855.1">
    <property type="nucleotide sequence ID" value="XM_056181777.1"/>
</dbReference>
<keyword evidence="2" id="KW-0560">Oxidoreductase</keyword>
<protein>
    <submittedName>
        <fullName evidence="4">NADPH quinone oxidoreductase/ARE-binding protein</fullName>
    </submittedName>
</protein>
<evidence type="ECO:0000256" key="1">
    <source>
        <dbReference type="ARBA" id="ARBA00022857"/>
    </source>
</evidence>
<dbReference type="Pfam" id="PF08240">
    <property type="entry name" value="ADH_N"/>
    <property type="match status" value="1"/>
</dbReference>
<dbReference type="InterPro" id="IPR013149">
    <property type="entry name" value="ADH-like_C"/>
</dbReference>
<dbReference type="GO" id="GO:0003960">
    <property type="term" value="F:quinone reductase (NADPH) activity"/>
    <property type="evidence" value="ECO:0007669"/>
    <property type="project" value="InterPro"/>
</dbReference>
<dbReference type="Pfam" id="PF00107">
    <property type="entry name" value="ADH_zinc_N"/>
    <property type="match status" value="1"/>
</dbReference>
<dbReference type="GO" id="GO:0070402">
    <property type="term" value="F:NADPH binding"/>
    <property type="evidence" value="ECO:0007669"/>
    <property type="project" value="TreeGrafter"/>
</dbReference>
<dbReference type="KEGG" id="som:SOMG_02986"/>
<gene>
    <name evidence="4" type="primary">zta1</name>
    <name evidence="4" type="ORF">SOMG_02986</name>
</gene>
<dbReference type="SUPFAM" id="SSF51735">
    <property type="entry name" value="NAD(P)-binding Rossmann-fold domains"/>
    <property type="match status" value="1"/>
</dbReference>
<reference evidence="4 5" key="1">
    <citation type="journal article" date="2023" name="G3 (Bethesda)">
        <title>A high-quality reference genome for the fission yeast Schizosaccharomyces osmophilus.</title>
        <authorList>
            <person name="Jia G.S."/>
            <person name="Zhang W.C."/>
            <person name="Liang Y."/>
            <person name="Liu X.H."/>
            <person name="Rhind N."/>
            <person name="Pidoux A."/>
            <person name="Brysch-Herzberg M."/>
            <person name="Du L.L."/>
        </authorList>
    </citation>
    <scope>NUCLEOTIDE SEQUENCE [LARGE SCALE GENOMIC DNA]</scope>
    <source>
        <strain evidence="4 5">CBS 15793</strain>
    </source>
</reference>
<dbReference type="InterPro" id="IPR020843">
    <property type="entry name" value="ER"/>
</dbReference>
<dbReference type="Proteomes" id="UP001212411">
    <property type="component" value="Chromosome 2"/>
</dbReference>
<keyword evidence="5" id="KW-1185">Reference proteome</keyword>
<evidence type="ECO:0000313" key="4">
    <source>
        <dbReference type="EMBL" id="WBW74612.1"/>
    </source>
</evidence>
<evidence type="ECO:0000313" key="5">
    <source>
        <dbReference type="Proteomes" id="UP001212411"/>
    </source>
</evidence>
<dbReference type="PANTHER" id="PTHR48106">
    <property type="entry name" value="QUINONE OXIDOREDUCTASE PIG3-RELATED"/>
    <property type="match status" value="1"/>
</dbReference>